<evidence type="ECO:0000259" key="6">
    <source>
        <dbReference type="PROSITE" id="PS51012"/>
    </source>
</evidence>
<reference evidence="7" key="1">
    <citation type="submission" date="2021-02" db="EMBL/GenBank/DDBJ databases">
        <authorList>
            <person name="Cremers G."/>
            <person name="Picone N."/>
        </authorList>
    </citation>
    <scope>NUCLEOTIDE SEQUENCE</scope>
    <source>
        <strain evidence="7">PQ17</strain>
    </source>
</reference>
<feature type="domain" description="ABC transmembrane type-2" evidence="6">
    <location>
        <begin position="21"/>
        <end position="247"/>
    </location>
</feature>
<evidence type="ECO:0000256" key="1">
    <source>
        <dbReference type="ARBA" id="ARBA00004141"/>
    </source>
</evidence>
<comment type="subcellular location">
    <subcellularLocation>
        <location evidence="5">Cell membrane</location>
        <topology evidence="5">Multi-pass membrane protein</topology>
    </subcellularLocation>
    <subcellularLocation>
        <location evidence="1">Membrane</location>
        <topology evidence="1">Multi-pass membrane protein</topology>
    </subcellularLocation>
</comment>
<dbReference type="InterPro" id="IPR047817">
    <property type="entry name" value="ABC2_TM_bact-type"/>
</dbReference>
<feature type="transmembrane region" description="Helical" evidence="5">
    <location>
        <begin position="226"/>
        <end position="248"/>
    </location>
</feature>
<dbReference type="Pfam" id="PF01061">
    <property type="entry name" value="ABC2_membrane"/>
    <property type="match status" value="1"/>
</dbReference>
<feature type="transmembrane region" description="Helical" evidence="5">
    <location>
        <begin position="50"/>
        <end position="69"/>
    </location>
</feature>
<dbReference type="GO" id="GO:0043190">
    <property type="term" value="C:ATP-binding cassette (ABC) transporter complex"/>
    <property type="evidence" value="ECO:0007669"/>
    <property type="project" value="InterPro"/>
</dbReference>
<dbReference type="AlphaFoldDB" id="A0A8J2BV48"/>
<gene>
    <name evidence="7" type="ORF">MPNT_40171</name>
</gene>
<keyword evidence="3 5" id="KW-1133">Transmembrane helix</keyword>
<comment type="caution">
    <text evidence="7">The sequence shown here is derived from an EMBL/GenBank/DDBJ whole genome shotgun (WGS) entry which is preliminary data.</text>
</comment>
<keyword evidence="5" id="KW-1003">Cell membrane</keyword>
<evidence type="ECO:0000256" key="5">
    <source>
        <dbReference type="RuleBase" id="RU361157"/>
    </source>
</evidence>
<dbReference type="InterPro" id="IPR000412">
    <property type="entry name" value="ABC_2_transport"/>
</dbReference>
<evidence type="ECO:0000256" key="3">
    <source>
        <dbReference type="ARBA" id="ARBA00022989"/>
    </source>
</evidence>
<proteinExistence type="inferred from homology"/>
<keyword evidence="2 5" id="KW-0812">Transmembrane</keyword>
<sequence length="263" mass="29914">MKLCRIQALLLRYLFVYRNPLRSLEAFFWPVMDLLVWGFVTHYLESAHRTLPAGITFLIGAMIFWDILYRSQQGLTLAFLEDVWSRNVLNLFSSPLHLREFLAATYLAGLLKTTVIAVLLTLLAYSLWGFNLWAIGTRLAPLTGNLILMGWSLGMLTTGLILRWGQAAEALAWAVPFFIQPFAAVFYPLAVLPSWVRRFAWFIPATHVFEGLREVLSSGQLSWNHLLWASGLNAIYLLLAGVCFYRLYTSARVRGLLTKLGTH</sequence>
<dbReference type="Proteomes" id="UP000663859">
    <property type="component" value="Unassembled WGS sequence"/>
</dbReference>
<feature type="transmembrane region" description="Helical" evidence="5">
    <location>
        <begin position="101"/>
        <end position="126"/>
    </location>
</feature>
<keyword evidence="4 5" id="KW-0472">Membrane</keyword>
<evidence type="ECO:0000313" key="8">
    <source>
        <dbReference type="Proteomes" id="UP000663859"/>
    </source>
</evidence>
<dbReference type="PIRSF" id="PIRSF006648">
    <property type="entry name" value="DrrB"/>
    <property type="match status" value="1"/>
</dbReference>
<evidence type="ECO:0000256" key="4">
    <source>
        <dbReference type="ARBA" id="ARBA00023136"/>
    </source>
</evidence>
<dbReference type="InterPro" id="IPR051784">
    <property type="entry name" value="Nod_factor_ABC_transporter"/>
</dbReference>
<feature type="transmembrane region" description="Helical" evidence="5">
    <location>
        <begin position="146"/>
        <end position="164"/>
    </location>
</feature>
<dbReference type="InterPro" id="IPR013525">
    <property type="entry name" value="ABC2_TM"/>
</dbReference>
<dbReference type="GO" id="GO:0140359">
    <property type="term" value="F:ABC-type transporter activity"/>
    <property type="evidence" value="ECO:0007669"/>
    <property type="project" value="InterPro"/>
</dbReference>
<keyword evidence="5" id="KW-0813">Transport</keyword>
<dbReference type="PANTHER" id="PTHR43229">
    <property type="entry name" value="NODULATION PROTEIN J"/>
    <property type="match status" value="1"/>
</dbReference>
<dbReference type="RefSeq" id="WP_174582246.1">
    <property type="nucleotide sequence ID" value="NZ_CAJNOB010000034.1"/>
</dbReference>
<accession>A0A8J2BV48</accession>
<dbReference type="EMBL" id="CAJNOB010000034">
    <property type="protein sequence ID" value="CAF0701167.1"/>
    <property type="molecule type" value="Genomic_DNA"/>
</dbReference>
<keyword evidence="8" id="KW-1185">Reference proteome</keyword>
<protein>
    <recommendedName>
        <fullName evidence="5">Transport permease protein</fullName>
    </recommendedName>
</protein>
<comment type="similarity">
    <text evidence="5">Belongs to the ABC-2 integral membrane protein family.</text>
</comment>
<name>A0A8J2BV48_9BACT</name>
<feature type="transmembrane region" description="Helical" evidence="5">
    <location>
        <begin position="21"/>
        <end position="44"/>
    </location>
</feature>
<dbReference type="PANTHER" id="PTHR43229:SF6">
    <property type="entry name" value="ABC-TYPE MULTIDRUG TRANSPORT SYSTEM, PERMEASE COMPONENT"/>
    <property type="match status" value="1"/>
</dbReference>
<feature type="transmembrane region" description="Helical" evidence="5">
    <location>
        <begin position="171"/>
        <end position="190"/>
    </location>
</feature>
<dbReference type="PROSITE" id="PS51012">
    <property type="entry name" value="ABC_TM2"/>
    <property type="match status" value="1"/>
</dbReference>
<organism evidence="7 8">
    <name type="scientific">Candidatus Methylacidithermus pantelleriae</name>
    <dbReference type="NCBI Taxonomy" id="2744239"/>
    <lineage>
        <taxon>Bacteria</taxon>
        <taxon>Pseudomonadati</taxon>
        <taxon>Verrucomicrobiota</taxon>
        <taxon>Methylacidiphilae</taxon>
        <taxon>Methylacidiphilales</taxon>
        <taxon>Methylacidiphilaceae</taxon>
        <taxon>Candidatus Methylacidithermus</taxon>
    </lineage>
</organism>
<evidence type="ECO:0000313" key="7">
    <source>
        <dbReference type="EMBL" id="CAF0701167.1"/>
    </source>
</evidence>
<evidence type="ECO:0000256" key="2">
    <source>
        <dbReference type="ARBA" id="ARBA00022692"/>
    </source>
</evidence>